<sequence length="145" mass="16306">MLDLEKKQRYGMHQATQNWNPGHVYPYGSGGVAQMQHGPHPPPRCPDMLGPTVYPHQHGPHPPPDGWSHSGPPQLCGEKWHVHEGRPTAMFTQCHSDRKNTGGMMVEEVAECEHTYEMHYNHGNRAGHGAMMTGYPRENWVAKAL</sequence>
<keyword evidence="2" id="KW-1185">Reference proteome</keyword>
<dbReference type="AlphaFoldDB" id="A0AAN7L6S0"/>
<evidence type="ECO:0000313" key="1">
    <source>
        <dbReference type="EMBL" id="KAK4780777.1"/>
    </source>
</evidence>
<proteinExistence type="predicted"/>
<reference evidence="1 2" key="1">
    <citation type="journal article" date="2023" name="Hortic Res">
        <title>Pangenome of water caltrop reveals structural variations and asymmetric subgenome divergence after allopolyploidization.</title>
        <authorList>
            <person name="Zhang X."/>
            <person name="Chen Y."/>
            <person name="Wang L."/>
            <person name="Yuan Y."/>
            <person name="Fang M."/>
            <person name="Shi L."/>
            <person name="Lu R."/>
            <person name="Comes H.P."/>
            <person name="Ma Y."/>
            <person name="Chen Y."/>
            <person name="Huang G."/>
            <person name="Zhou Y."/>
            <person name="Zheng Z."/>
            <person name="Qiu Y."/>
        </authorList>
    </citation>
    <scope>NUCLEOTIDE SEQUENCE [LARGE SCALE GENOMIC DNA]</scope>
    <source>
        <tissue evidence="1">Roots</tissue>
    </source>
</reference>
<comment type="caution">
    <text evidence="1">The sequence shown here is derived from an EMBL/GenBank/DDBJ whole genome shotgun (WGS) entry which is preliminary data.</text>
</comment>
<accession>A0AAN7L6S0</accession>
<dbReference type="EMBL" id="JAXIOK010000001">
    <property type="protein sequence ID" value="KAK4780777.1"/>
    <property type="molecule type" value="Genomic_DNA"/>
</dbReference>
<protein>
    <submittedName>
        <fullName evidence="1">Uncharacterized protein</fullName>
    </submittedName>
</protein>
<dbReference type="Proteomes" id="UP001345219">
    <property type="component" value="Chromosome 13"/>
</dbReference>
<name>A0AAN7L6S0_9MYRT</name>
<organism evidence="1 2">
    <name type="scientific">Trapa incisa</name>
    <dbReference type="NCBI Taxonomy" id="236973"/>
    <lineage>
        <taxon>Eukaryota</taxon>
        <taxon>Viridiplantae</taxon>
        <taxon>Streptophyta</taxon>
        <taxon>Embryophyta</taxon>
        <taxon>Tracheophyta</taxon>
        <taxon>Spermatophyta</taxon>
        <taxon>Magnoliopsida</taxon>
        <taxon>eudicotyledons</taxon>
        <taxon>Gunneridae</taxon>
        <taxon>Pentapetalae</taxon>
        <taxon>rosids</taxon>
        <taxon>malvids</taxon>
        <taxon>Myrtales</taxon>
        <taxon>Lythraceae</taxon>
        <taxon>Trapa</taxon>
    </lineage>
</organism>
<evidence type="ECO:0000313" key="2">
    <source>
        <dbReference type="Proteomes" id="UP001345219"/>
    </source>
</evidence>
<gene>
    <name evidence="1" type="ORF">SAY87_016883</name>
</gene>